<dbReference type="EMBL" id="JAULSV010000006">
    <property type="protein sequence ID" value="KAK0642219.1"/>
    <property type="molecule type" value="Genomic_DNA"/>
</dbReference>
<comment type="caution">
    <text evidence="3">The sequence shown here is derived from an EMBL/GenBank/DDBJ whole genome shotgun (WGS) entry which is preliminary data.</text>
</comment>
<dbReference type="Proteomes" id="UP001174936">
    <property type="component" value="Unassembled WGS sequence"/>
</dbReference>
<organism evidence="3 4">
    <name type="scientific">Cercophora newfieldiana</name>
    <dbReference type="NCBI Taxonomy" id="92897"/>
    <lineage>
        <taxon>Eukaryota</taxon>
        <taxon>Fungi</taxon>
        <taxon>Dikarya</taxon>
        <taxon>Ascomycota</taxon>
        <taxon>Pezizomycotina</taxon>
        <taxon>Sordariomycetes</taxon>
        <taxon>Sordariomycetidae</taxon>
        <taxon>Sordariales</taxon>
        <taxon>Lasiosphaeriaceae</taxon>
        <taxon>Cercophora</taxon>
    </lineage>
</organism>
<name>A0AA39XY29_9PEZI</name>
<feature type="domain" description="F-box" evidence="2">
    <location>
        <begin position="40"/>
        <end position="71"/>
    </location>
</feature>
<dbReference type="AlphaFoldDB" id="A0AA39XY29"/>
<evidence type="ECO:0000259" key="2">
    <source>
        <dbReference type="Pfam" id="PF00646"/>
    </source>
</evidence>
<evidence type="ECO:0000313" key="3">
    <source>
        <dbReference type="EMBL" id="KAK0642219.1"/>
    </source>
</evidence>
<accession>A0AA39XY29</accession>
<protein>
    <recommendedName>
        <fullName evidence="2">F-box domain-containing protein</fullName>
    </recommendedName>
</protein>
<feature type="region of interest" description="Disordered" evidence="1">
    <location>
        <begin position="1"/>
        <end position="21"/>
    </location>
</feature>
<sequence length="288" mass="33140">MAQSVCKVQRRTRQSQSLPPLFNNAQRTSREMDRILTEHPKVLEFILLTLDQRSLLVSAMRVCKQWRSIIAESTPLQEHLFLKPTQSPGTVDSKTRQLNPLLQLAFPLFFELPPIRPSVWASFAHQPTSLPHTLLARPNAVAITRRGASWRRMLLQQPPASALGVITAETAYFTDILSFPGGVQMGTLYDLVYKYSCRDENPASWCMAWRPALQEKDDMWAVDDTVASWMEENNLDLTLFVVKYDAWGAKTMGLEDRRLEGDPVAWEDMKCEEFRDVEVNERFYFVSR</sequence>
<proteinExistence type="predicted"/>
<dbReference type="Gene3D" id="1.20.1280.50">
    <property type="match status" value="1"/>
</dbReference>
<gene>
    <name evidence="3" type="ORF">B0T16DRAFT_421187</name>
</gene>
<reference evidence="3" key="1">
    <citation type="submission" date="2023-06" db="EMBL/GenBank/DDBJ databases">
        <title>Genome-scale phylogeny and comparative genomics of the fungal order Sordariales.</title>
        <authorList>
            <consortium name="Lawrence Berkeley National Laboratory"/>
            <person name="Hensen N."/>
            <person name="Bonometti L."/>
            <person name="Westerberg I."/>
            <person name="Brannstrom I.O."/>
            <person name="Guillou S."/>
            <person name="Cros-Aarteil S."/>
            <person name="Calhoun S."/>
            <person name="Haridas S."/>
            <person name="Kuo A."/>
            <person name="Mondo S."/>
            <person name="Pangilinan J."/>
            <person name="Riley R."/>
            <person name="Labutti K."/>
            <person name="Andreopoulos B."/>
            <person name="Lipzen A."/>
            <person name="Chen C."/>
            <person name="Yanf M."/>
            <person name="Daum C."/>
            <person name="Ng V."/>
            <person name="Clum A."/>
            <person name="Steindorff A."/>
            <person name="Ohm R."/>
            <person name="Martin F."/>
            <person name="Silar P."/>
            <person name="Natvig D."/>
            <person name="Lalanne C."/>
            <person name="Gautier V."/>
            <person name="Ament-Velasquez S.L."/>
            <person name="Kruys A."/>
            <person name="Hutchinson M.I."/>
            <person name="Powell A.J."/>
            <person name="Barry K."/>
            <person name="Miller A.N."/>
            <person name="Grigoriev I.V."/>
            <person name="Debuchy R."/>
            <person name="Gladieux P."/>
            <person name="Thoren M.H."/>
            <person name="Johannesson H."/>
        </authorList>
    </citation>
    <scope>NUCLEOTIDE SEQUENCE</scope>
    <source>
        <strain evidence="3">SMH2532-1</strain>
    </source>
</reference>
<dbReference type="InterPro" id="IPR001810">
    <property type="entry name" value="F-box_dom"/>
</dbReference>
<evidence type="ECO:0000313" key="4">
    <source>
        <dbReference type="Proteomes" id="UP001174936"/>
    </source>
</evidence>
<dbReference type="InterPro" id="IPR036047">
    <property type="entry name" value="F-box-like_dom_sf"/>
</dbReference>
<evidence type="ECO:0000256" key="1">
    <source>
        <dbReference type="SAM" id="MobiDB-lite"/>
    </source>
</evidence>
<dbReference type="Pfam" id="PF00646">
    <property type="entry name" value="F-box"/>
    <property type="match status" value="1"/>
</dbReference>
<keyword evidence="4" id="KW-1185">Reference proteome</keyword>
<dbReference type="SUPFAM" id="SSF81383">
    <property type="entry name" value="F-box domain"/>
    <property type="match status" value="1"/>
</dbReference>